<dbReference type="InterPro" id="IPR027485">
    <property type="entry name" value="AMMECR1_N"/>
</dbReference>
<name>A0ABR2HXI7_9EUKA</name>
<dbReference type="InterPro" id="IPR036071">
    <property type="entry name" value="AMMECR1_dom_sf"/>
</dbReference>
<gene>
    <name evidence="2" type="ORF">M9Y10_016269</name>
</gene>
<dbReference type="InterPro" id="IPR002733">
    <property type="entry name" value="AMMECR1_domain"/>
</dbReference>
<dbReference type="Pfam" id="PF01871">
    <property type="entry name" value="AMMECR1"/>
    <property type="match status" value="1"/>
</dbReference>
<dbReference type="NCBIfam" id="TIGR04335">
    <property type="entry name" value="AmmeMemoSam_A"/>
    <property type="match status" value="1"/>
</dbReference>
<dbReference type="PROSITE" id="PS51112">
    <property type="entry name" value="AMMECR1"/>
    <property type="match status" value="1"/>
</dbReference>
<dbReference type="InterPro" id="IPR023473">
    <property type="entry name" value="AMMECR1"/>
</dbReference>
<accession>A0ABR2HXI7</accession>
<reference evidence="2 3" key="1">
    <citation type="submission" date="2024-04" db="EMBL/GenBank/DDBJ databases">
        <title>Tritrichomonas musculus Genome.</title>
        <authorList>
            <person name="Alves-Ferreira E."/>
            <person name="Grigg M."/>
            <person name="Lorenzi H."/>
            <person name="Galac M."/>
        </authorList>
    </citation>
    <scope>NUCLEOTIDE SEQUENCE [LARGE SCALE GENOMIC DNA]</scope>
    <source>
        <strain evidence="2 3">EAF2021</strain>
    </source>
</reference>
<dbReference type="PANTHER" id="PTHR13016">
    <property type="entry name" value="AMMECR1 HOMOLOG"/>
    <property type="match status" value="1"/>
</dbReference>
<comment type="caution">
    <text evidence="2">The sequence shown here is derived from an EMBL/GenBank/DDBJ whole genome shotgun (WGS) entry which is preliminary data.</text>
</comment>
<organism evidence="2 3">
    <name type="scientific">Tritrichomonas musculus</name>
    <dbReference type="NCBI Taxonomy" id="1915356"/>
    <lineage>
        <taxon>Eukaryota</taxon>
        <taxon>Metamonada</taxon>
        <taxon>Parabasalia</taxon>
        <taxon>Tritrichomonadida</taxon>
        <taxon>Tritrichomonadidae</taxon>
        <taxon>Tritrichomonas</taxon>
    </lineage>
</organism>
<feature type="domain" description="AMMECR1" evidence="1">
    <location>
        <begin position="1"/>
        <end position="189"/>
    </location>
</feature>
<evidence type="ECO:0000313" key="3">
    <source>
        <dbReference type="Proteomes" id="UP001470230"/>
    </source>
</evidence>
<evidence type="ECO:0000259" key="1">
    <source>
        <dbReference type="PROSITE" id="PS51112"/>
    </source>
</evidence>
<dbReference type="Proteomes" id="UP001470230">
    <property type="component" value="Unassembled WGS sequence"/>
</dbReference>
<protein>
    <recommendedName>
        <fullName evidence="1">AMMECR1 domain-containing protein</fullName>
    </recommendedName>
</protein>
<sequence length="192" mass="21796">MSEPATKELCYLCFEALENKVLGQNSTKVSSRVVQKNNVKFPMFVTWKIGDSLRGCIGNFEPLPLYSGLQEYAVISGLEDPRFRPMSAKEIPKLNVGISLLHTFEKAKNSLDWEVGKHGIDINIDGYSATFLPEVASEQNWTKEETLKHLVRKAGYSGKFDKSTIDRIRLERYQSSKCKATYDEYKAFIANL</sequence>
<keyword evidence="3" id="KW-1185">Reference proteome</keyword>
<proteinExistence type="predicted"/>
<dbReference type="Gene3D" id="3.30.1490.150">
    <property type="entry name" value="Hypothetical protein ph0010, domain 2"/>
    <property type="match status" value="1"/>
</dbReference>
<dbReference type="Gene3D" id="3.30.700.20">
    <property type="entry name" value="Hypothetical protein ph0010, domain 1"/>
    <property type="match status" value="1"/>
</dbReference>
<dbReference type="SUPFAM" id="SSF143447">
    <property type="entry name" value="AMMECR1-like"/>
    <property type="match status" value="1"/>
</dbReference>
<dbReference type="InterPro" id="IPR027623">
    <property type="entry name" value="AmmeMemoSam_A"/>
</dbReference>
<dbReference type="EMBL" id="JAPFFF010000021">
    <property type="protein sequence ID" value="KAK8853726.1"/>
    <property type="molecule type" value="Genomic_DNA"/>
</dbReference>
<evidence type="ECO:0000313" key="2">
    <source>
        <dbReference type="EMBL" id="KAK8853726.1"/>
    </source>
</evidence>
<dbReference type="NCBIfam" id="TIGR00296">
    <property type="entry name" value="TIGR00296 family protein"/>
    <property type="match status" value="1"/>
</dbReference>
<dbReference type="PANTHER" id="PTHR13016:SF0">
    <property type="entry name" value="AMME SYNDROME CANDIDATE GENE 1 PROTEIN"/>
    <property type="match status" value="1"/>
</dbReference>